<dbReference type="EMBL" id="JAIWYP010000005">
    <property type="protein sequence ID" value="KAH3817981.1"/>
    <property type="molecule type" value="Genomic_DNA"/>
</dbReference>
<dbReference type="Proteomes" id="UP000828390">
    <property type="component" value="Unassembled WGS sequence"/>
</dbReference>
<name>A0A9D4GIE9_DREPO</name>
<feature type="region of interest" description="Disordered" evidence="1">
    <location>
        <begin position="1"/>
        <end position="24"/>
    </location>
</feature>
<dbReference type="AlphaFoldDB" id="A0A9D4GIE9"/>
<evidence type="ECO:0000256" key="1">
    <source>
        <dbReference type="SAM" id="MobiDB-lite"/>
    </source>
</evidence>
<reference evidence="2" key="2">
    <citation type="submission" date="2020-11" db="EMBL/GenBank/DDBJ databases">
        <authorList>
            <person name="McCartney M.A."/>
            <person name="Auch B."/>
            <person name="Kono T."/>
            <person name="Mallez S."/>
            <person name="Becker A."/>
            <person name="Gohl D.M."/>
            <person name="Silverstein K.A.T."/>
            <person name="Koren S."/>
            <person name="Bechman K.B."/>
            <person name="Herman A."/>
            <person name="Abrahante J.E."/>
            <person name="Garbe J."/>
        </authorList>
    </citation>
    <scope>NUCLEOTIDE SEQUENCE</scope>
    <source>
        <strain evidence="2">Duluth1</strain>
        <tissue evidence="2">Whole animal</tissue>
    </source>
</reference>
<evidence type="ECO:0000313" key="2">
    <source>
        <dbReference type="EMBL" id="KAH3817981.1"/>
    </source>
</evidence>
<reference evidence="2" key="1">
    <citation type="journal article" date="2019" name="bioRxiv">
        <title>The Genome of the Zebra Mussel, Dreissena polymorpha: A Resource for Invasive Species Research.</title>
        <authorList>
            <person name="McCartney M.A."/>
            <person name="Auch B."/>
            <person name="Kono T."/>
            <person name="Mallez S."/>
            <person name="Zhang Y."/>
            <person name="Obille A."/>
            <person name="Becker A."/>
            <person name="Abrahante J.E."/>
            <person name="Garbe J."/>
            <person name="Badalamenti J.P."/>
            <person name="Herman A."/>
            <person name="Mangelson H."/>
            <person name="Liachko I."/>
            <person name="Sullivan S."/>
            <person name="Sone E.D."/>
            <person name="Koren S."/>
            <person name="Silverstein K.A.T."/>
            <person name="Beckman K.B."/>
            <person name="Gohl D.M."/>
        </authorList>
    </citation>
    <scope>NUCLEOTIDE SEQUENCE</scope>
    <source>
        <strain evidence="2">Duluth1</strain>
        <tissue evidence="2">Whole animal</tissue>
    </source>
</reference>
<comment type="caution">
    <text evidence="2">The sequence shown here is derived from an EMBL/GenBank/DDBJ whole genome shotgun (WGS) entry which is preliminary data.</text>
</comment>
<protein>
    <submittedName>
        <fullName evidence="2">Uncharacterized protein</fullName>
    </submittedName>
</protein>
<evidence type="ECO:0000313" key="3">
    <source>
        <dbReference type="Proteomes" id="UP000828390"/>
    </source>
</evidence>
<sequence>MIKSRFMSPRGDFKPILSPQGQPRSPPVDFNLKWLELIHPILSPHGDMHRLEVDPGCTRESTSRHSRVDNDPMSYTYTTGCTDCMMLRFRTISYGDVVIIDASLSRDPVNISTLNETETLEAIWSVTRYVDTATLDAFLANAAPIPQTPTYHKIQNGTEYGLRLNTSLFSSGDTLLVMFTLSRGSRRSTVYQLKQGQDRILCANWTGNVLNPHLTYLVRQVTANTRVPSEPILKTSTLK</sequence>
<keyword evidence="3" id="KW-1185">Reference proteome</keyword>
<accession>A0A9D4GIE9</accession>
<proteinExistence type="predicted"/>
<gene>
    <name evidence="2" type="ORF">DPMN_119566</name>
</gene>
<organism evidence="2 3">
    <name type="scientific">Dreissena polymorpha</name>
    <name type="common">Zebra mussel</name>
    <name type="synonym">Mytilus polymorpha</name>
    <dbReference type="NCBI Taxonomy" id="45954"/>
    <lineage>
        <taxon>Eukaryota</taxon>
        <taxon>Metazoa</taxon>
        <taxon>Spiralia</taxon>
        <taxon>Lophotrochozoa</taxon>
        <taxon>Mollusca</taxon>
        <taxon>Bivalvia</taxon>
        <taxon>Autobranchia</taxon>
        <taxon>Heteroconchia</taxon>
        <taxon>Euheterodonta</taxon>
        <taxon>Imparidentia</taxon>
        <taxon>Neoheterodontei</taxon>
        <taxon>Myida</taxon>
        <taxon>Dreissenoidea</taxon>
        <taxon>Dreissenidae</taxon>
        <taxon>Dreissena</taxon>
    </lineage>
</organism>